<dbReference type="InterPro" id="IPR013325">
    <property type="entry name" value="RNA_pol_sigma_r2"/>
</dbReference>
<evidence type="ECO:0000256" key="2">
    <source>
        <dbReference type="ARBA" id="ARBA00023015"/>
    </source>
</evidence>
<dbReference type="Gene3D" id="1.10.10.10">
    <property type="entry name" value="Winged helix-like DNA-binding domain superfamily/Winged helix DNA-binding domain"/>
    <property type="match status" value="1"/>
</dbReference>
<name>A0ABY7VXR4_9BACT</name>
<dbReference type="InterPro" id="IPR013324">
    <property type="entry name" value="RNA_pol_sigma_r3/r4-like"/>
</dbReference>
<keyword evidence="4 6" id="KW-0238">DNA-binding</keyword>
<dbReference type="SUPFAM" id="SSF88946">
    <property type="entry name" value="Sigma2 domain of RNA polymerase sigma factors"/>
    <property type="match status" value="1"/>
</dbReference>
<sequence>MTDTELIEAAQKGDMHAFSQLVERYQRNVRACLAVRLNNRFEVDDLAQEAFLVAYRKINDFDGSKAFGPWIRSISFYLLKNYWRKHKPDAVGGSAELQILIDEEIGLKYSDNNESDSLAALKVCTKKLDEGLQNIVQLHYHDGLSVAELTEKLGVKHSAMTMRLHRMRDQLRRCITETRGACQL</sequence>
<evidence type="ECO:0000259" key="7">
    <source>
        <dbReference type="Pfam" id="PF04542"/>
    </source>
</evidence>
<organism evidence="8 9">
    <name type="scientific">Lentisphaera profundi</name>
    <dbReference type="NCBI Taxonomy" id="1658616"/>
    <lineage>
        <taxon>Bacteria</taxon>
        <taxon>Pseudomonadati</taxon>
        <taxon>Lentisphaerota</taxon>
        <taxon>Lentisphaeria</taxon>
        <taxon>Lentisphaerales</taxon>
        <taxon>Lentisphaeraceae</taxon>
        <taxon>Lentisphaera</taxon>
    </lineage>
</organism>
<gene>
    <name evidence="8" type="ORF">PQO03_14110</name>
</gene>
<dbReference type="InterPro" id="IPR036388">
    <property type="entry name" value="WH-like_DNA-bd_sf"/>
</dbReference>
<evidence type="ECO:0000256" key="4">
    <source>
        <dbReference type="ARBA" id="ARBA00023125"/>
    </source>
</evidence>
<dbReference type="RefSeq" id="WP_274153835.1">
    <property type="nucleotide sequence ID" value="NZ_CP117812.1"/>
</dbReference>
<dbReference type="NCBIfam" id="TIGR02937">
    <property type="entry name" value="sigma70-ECF"/>
    <property type="match status" value="1"/>
</dbReference>
<dbReference type="InterPro" id="IPR000838">
    <property type="entry name" value="RNA_pol_sigma70_ECF_CS"/>
</dbReference>
<evidence type="ECO:0000256" key="5">
    <source>
        <dbReference type="ARBA" id="ARBA00023163"/>
    </source>
</evidence>
<dbReference type="PANTHER" id="PTHR43133:SF51">
    <property type="entry name" value="RNA POLYMERASE SIGMA FACTOR"/>
    <property type="match status" value="1"/>
</dbReference>
<keyword evidence="2 6" id="KW-0805">Transcription regulation</keyword>
<dbReference type="InterPro" id="IPR007627">
    <property type="entry name" value="RNA_pol_sigma70_r2"/>
</dbReference>
<keyword evidence="3 6" id="KW-0731">Sigma factor</keyword>
<dbReference type="PANTHER" id="PTHR43133">
    <property type="entry name" value="RNA POLYMERASE ECF-TYPE SIGMA FACTO"/>
    <property type="match status" value="1"/>
</dbReference>
<evidence type="ECO:0000256" key="6">
    <source>
        <dbReference type="RuleBase" id="RU000716"/>
    </source>
</evidence>
<dbReference type="Proteomes" id="UP001214250">
    <property type="component" value="Chromosome 2"/>
</dbReference>
<protein>
    <recommendedName>
        <fullName evidence="6">RNA polymerase sigma factor</fullName>
    </recommendedName>
</protein>
<reference evidence="8 9" key="1">
    <citation type="submission" date="2023-02" db="EMBL/GenBank/DDBJ databases">
        <title>Genome sequence of Lentisphaera profundi SAORIC-696.</title>
        <authorList>
            <person name="Kim e."/>
            <person name="Cho J.-C."/>
            <person name="Choi A."/>
            <person name="Kang I."/>
        </authorList>
    </citation>
    <scope>NUCLEOTIDE SEQUENCE [LARGE SCALE GENOMIC DNA]</scope>
    <source>
        <strain evidence="8 9">SAORIC-696</strain>
    </source>
</reference>
<dbReference type="InterPro" id="IPR014284">
    <property type="entry name" value="RNA_pol_sigma-70_dom"/>
</dbReference>
<dbReference type="Pfam" id="PF04542">
    <property type="entry name" value="Sigma70_r2"/>
    <property type="match status" value="1"/>
</dbReference>
<dbReference type="SUPFAM" id="SSF88659">
    <property type="entry name" value="Sigma3 and sigma4 domains of RNA polymerase sigma factors"/>
    <property type="match status" value="1"/>
</dbReference>
<dbReference type="PROSITE" id="PS01063">
    <property type="entry name" value="SIGMA70_ECF"/>
    <property type="match status" value="1"/>
</dbReference>
<evidence type="ECO:0000256" key="3">
    <source>
        <dbReference type="ARBA" id="ARBA00023082"/>
    </source>
</evidence>
<dbReference type="InterPro" id="IPR039425">
    <property type="entry name" value="RNA_pol_sigma-70-like"/>
</dbReference>
<feature type="domain" description="RNA polymerase sigma-70 region 2" evidence="7">
    <location>
        <begin position="21"/>
        <end position="87"/>
    </location>
</feature>
<accession>A0ABY7VXR4</accession>
<proteinExistence type="inferred from homology"/>
<keyword evidence="5 6" id="KW-0804">Transcription</keyword>
<evidence type="ECO:0000256" key="1">
    <source>
        <dbReference type="ARBA" id="ARBA00010641"/>
    </source>
</evidence>
<dbReference type="EMBL" id="CP117812">
    <property type="protein sequence ID" value="WDE98970.1"/>
    <property type="molecule type" value="Genomic_DNA"/>
</dbReference>
<evidence type="ECO:0000313" key="8">
    <source>
        <dbReference type="EMBL" id="WDE98970.1"/>
    </source>
</evidence>
<evidence type="ECO:0000313" key="9">
    <source>
        <dbReference type="Proteomes" id="UP001214250"/>
    </source>
</evidence>
<dbReference type="Gene3D" id="1.10.1740.10">
    <property type="match status" value="1"/>
</dbReference>
<keyword evidence="9" id="KW-1185">Reference proteome</keyword>
<comment type="similarity">
    <text evidence="1 6">Belongs to the sigma-70 factor family. ECF subfamily.</text>
</comment>